<dbReference type="SUPFAM" id="SSF46689">
    <property type="entry name" value="Homeodomain-like"/>
    <property type="match status" value="1"/>
</dbReference>
<accession>A0AAT9GGW5</accession>
<feature type="domain" description="HTH araC/xylS-type" evidence="4">
    <location>
        <begin position="258"/>
        <end position="357"/>
    </location>
</feature>
<evidence type="ECO:0000256" key="3">
    <source>
        <dbReference type="ARBA" id="ARBA00023163"/>
    </source>
</evidence>
<evidence type="ECO:0000256" key="1">
    <source>
        <dbReference type="ARBA" id="ARBA00023015"/>
    </source>
</evidence>
<keyword evidence="3" id="KW-0804">Transcription</keyword>
<dbReference type="PROSITE" id="PS01124">
    <property type="entry name" value="HTH_ARAC_FAMILY_2"/>
    <property type="match status" value="1"/>
</dbReference>
<dbReference type="Gene3D" id="3.30.70.1230">
    <property type="entry name" value="Nucleotide cyclase"/>
    <property type="match status" value="1"/>
</dbReference>
<dbReference type="InterPro" id="IPR009057">
    <property type="entry name" value="Homeodomain-like_sf"/>
</dbReference>
<dbReference type="InterPro" id="IPR018060">
    <property type="entry name" value="HTH_AraC"/>
</dbReference>
<dbReference type="InterPro" id="IPR020449">
    <property type="entry name" value="Tscrpt_reg_AraC-type_HTH"/>
</dbReference>
<dbReference type="AlphaFoldDB" id="A0AAT9GGW5"/>
<evidence type="ECO:0000256" key="2">
    <source>
        <dbReference type="ARBA" id="ARBA00023125"/>
    </source>
</evidence>
<dbReference type="InterPro" id="IPR029787">
    <property type="entry name" value="Nucleotide_cyclase"/>
</dbReference>
<dbReference type="PROSITE" id="PS00041">
    <property type="entry name" value="HTH_ARAC_FAMILY_1"/>
    <property type="match status" value="1"/>
</dbReference>
<dbReference type="InterPro" id="IPR025336">
    <property type="entry name" value="SCO4226-like"/>
</dbReference>
<keyword evidence="2" id="KW-0238">DNA-binding</keyword>
<dbReference type="Pfam" id="PF12833">
    <property type="entry name" value="HTH_18"/>
    <property type="match status" value="1"/>
</dbReference>
<proteinExistence type="predicted"/>
<dbReference type="PRINTS" id="PR00032">
    <property type="entry name" value="HTHARAC"/>
</dbReference>
<organism evidence="5">
    <name type="scientific">Sediminibacterium sp. KACHI17</name>
    <dbReference type="NCBI Taxonomy" id="1751071"/>
    <lineage>
        <taxon>Bacteria</taxon>
        <taxon>Pseudomonadati</taxon>
        <taxon>Bacteroidota</taxon>
        <taxon>Chitinophagia</taxon>
        <taxon>Chitinophagales</taxon>
        <taxon>Chitinophagaceae</taxon>
        <taxon>Sediminibacterium</taxon>
    </lineage>
</organism>
<dbReference type="GO" id="GO:0003700">
    <property type="term" value="F:DNA-binding transcription factor activity"/>
    <property type="evidence" value="ECO:0007669"/>
    <property type="project" value="InterPro"/>
</dbReference>
<gene>
    <name evidence="5" type="ORF">KACHI17_07840</name>
</gene>
<name>A0AAT9GGW5_9BACT</name>
<dbReference type="InterPro" id="IPR042557">
    <property type="entry name" value="SCO4226"/>
</dbReference>
<dbReference type="Gene3D" id="3.30.70.3090">
    <property type="entry name" value="ORF SCO4226, nickel-binding ferredoxin-like monomer"/>
    <property type="match status" value="1"/>
</dbReference>
<reference evidence="5" key="1">
    <citation type="submission" date="2024-02" db="EMBL/GenBank/DDBJ databases">
        <title>Sediminibacterium planktonica sp. nov. and Sediminibacterium longus sp. nov., isolated from surface lake and river water.</title>
        <authorList>
            <person name="Watanabe K."/>
            <person name="Takemine S."/>
            <person name="Ishii Y."/>
            <person name="Ogata Y."/>
            <person name="Shindo C."/>
            <person name="Suda W."/>
        </authorList>
    </citation>
    <scope>NUCLEOTIDE SEQUENCE</scope>
    <source>
        <strain evidence="5">KACHI17</strain>
    </source>
</reference>
<dbReference type="GO" id="GO:0043565">
    <property type="term" value="F:sequence-specific DNA binding"/>
    <property type="evidence" value="ECO:0007669"/>
    <property type="project" value="InterPro"/>
</dbReference>
<sequence>MPIYMDLHIVPGVNAKDVAIAHSQDVYLEKDHNCKCLTYWVDEQKGHVFCLIDAPSKEVVYELHSRSHGLVPHKIIEVEPGLVQSFLGRITDPEVDEKTEDGLLLVKESSYRIMMLIQLPDPILYQYKHQNGSLIQQKIAAIKEKVITGGGRVALLHSEGIIGSFVQVEEAIEAAMHIMTLAEKDFSITIGLHGGEPVTKHEKFFGDTISLLKYLCFFAHQSPIRISNALREMMIHKQLTKQDRSILILSASDDLLINSIIILLEERYNDPTLQVEDMSRTLALSHSQLYRKIVALTGYSPNDLLRSFRLEKARKSLQKGGKNITEIAFENGFNSPSYFTKCFRESFGITPHEYAGLQ</sequence>
<keyword evidence="1" id="KW-0805">Transcription regulation</keyword>
<dbReference type="EMBL" id="AP029612">
    <property type="protein sequence ID" value="BFG69903.1"/>
    <property type="molecule type" value="Genomic_DNA"/>
</dbReference>
<dbReference type="PANTHER" id="PTHR43280">
    <property type="entry name" value="ARAC-FAMILY TRANSCRIPTIONAL REGULATOR"/>
    <property type="match status" value="1"/>
</dbReference>
<dbReference type="Pfam" id="PF14026">
    <property type="entry name" value="SCO4226-like"/>
    <property type="match status" value="1"/>
</dbReference>
<dbReference type="Gene3D" id="1.10.10.60">
    <property type="entry name" value="Homeodomain-like"/>
    <property type="match status" value="1"/>
</dbReference>
<dbReference type="InterPro" id="IPR018062">
    <property type="entry name" value="HTH_AraC-typ_CS"/>
</dbReference>
<evidence type="ECO:0000259" key="4">
    <source>
        <dbReference type="PROSITE" id="PS01124"/>
    </source>
</evidence>
<protein>
    <recommendedName>
        <fullName evidence="4">HTH araC/xylS-type domain-containing protein</fullName>
    </recommendedName>
</protein>
<dbReference type="PANTHER" id="PTHR43280:SF28">
    <property type="entry name" value="HTH-TYPE TRANSCRIPTIONAL ACTIVATOR RHAS"/>
    <property type="match status" value="1"/>
</dbReference>
<dbReference type="SMART" id="SM00342">
    <property type="entry name" value="HTH_ARAC"/>
    <property type="match status" value="1"/>
</dbReference>
<evidence type="ECO:0000313" key="5">
    <source>
        <dbReference type="EMBL" id="BFG69903.1"/>
    </source>
</evidence>